<comment type="caution">
    <text evidence="1">The sequence shown here is derived from an EMBL/GenBank/DDBJ whole genome shotgun (WGS) entry which is preliminary data.</text>
</comment>
<evidence type="ECO:0000313" key="1">
    <source>
        <dbReference type="EMBL" id="GIY20617.1"/>
    </source>
</evidence>
<keyword evidence="2" id="KW-1185">Reference proteome</keyword>
<name>A0AAV4RH32_9ARAC</name>
<organism evidence="1 2">
    <name type="scientific">Caerostris darwini</name>
    <dbReference type="NCBI Taxonomy" id="1538125"/>
    <lineage>
        <taxon>Eukaryota</taxon>
        <taxon>Metazoa</taxon>
        <taxon>Ecdysozoa</taxon>
        <taxon>Arthropoda</taxon>
        <taxon>Chelicerata</taxon>
        <taxon>Arachnida</taxon>
        <taxon>Araneae</taxon>
        <taxon>Araneomorphae</taxon>
        <taxon>Entelegynae</taxon>
        <taxon>Araneoidea</taxon>
        <taxon>Araneidae</taxon>
        <taxon>Caerostris</taxon>
    </lineage>
</organism>
<protein>
    <submittedName>
        <fullName evidence="1">Uncharacterized protein</fullName>
    </submittedName>
</protein>
<proteinExistence type="predicted"/>
<sequence>MKYSPPKGLLRLRYDRGTLTASQFCRKQAKLRRRSILGSSASACCFDCEPRALSRTPWRFRWSHLARYPIEIFKMIVLNDI</sequence>
<accession>A0AAV4RH32</accession>
<reference evidence="1 2" key="1">
    <citation type="submission" date="2021-06" db="EMBL/GenBank/DDBJ databases">
        <title>Caerostris darwini draft genome.</title>
        <authorList>
            <person name="Kono N."/>
            <person name="Arakawa K."/>
        </authorList>
    </citation>
    <scope>NUCLEOTIDE SEQUENCE [LARGE SCALE GENOMIC DNA]</scope>
</reference>
<dbReference type="Proteomes" id="UP001054837">
    <property type="component" value="Unassembled WGS sequence"/>
</dbReference>
<gene>
    <name evidence="1" type="ORF">CDAR_555021</name>
</gene>
<evidence type="ECO:0000313" key="2">
    <source>
        <dbReference type="Proteomes" id="UP001054837"/>
    </source>
</evidence>
<dbReference type="EMBL" id="BPLQ01006193">
    <property type="protein sequence ID" value="GIY20617.1"/>
    <property type="molecule type" value="Genomic_DNA"/>
</dbReference>
<dbReference type="AlphaFoldDB" id="A0AAV4RH32"/>